<comment type="caution">
    <text evidence="9">The sequence shown here is derived from an EMBL/GenBank/DDBJ whole genome shotgun (WGS) entry which is preliminary data.</text>
</comment>
<feature type="non-terminal residue" evidence="9">
    <location>
        <position position="590"/>
    </location>
</feature>
<dbReference type="Gene3D" id="1.10.10.60">
    <property type="entry name" value="Homeodomain-like"/>
    <property type="match status" value="4"/>
</dbReference>
<dbReference type="AlphaFoldDB" id="A0AAV5TD09"/>
<dbReference type="Proteomes" id="UP001432027">
    <property type="component" value="Unassembled WGS sequence"/>
</dbReference>
<dbReference type="PROSITE" id="PS50090">
    <property type="entry name" value="MYB_LIKE"/>
    <property type="match status" value="4"/>
</dbReference>
<keyword evidence="5" id="KW-0539">Nucleus</keyword>
<dbReference type="GO" id="GO:0019185">
    <property type="term" value="C:snRNA-activating protein complex"/>
    <property type="evidence" value="ECO:0007669"/>
    <property type="project" value="TreeGrafter"/>
</dbReference>
<evidence type="ECO:0000256" key="4">
    <source>
        <dbReference type="ARBA" id="ARBA00023163"/>
    </source>
</evidence>
<dbReference type="EMBL" id="BTSX01000004">
    <property type="protein sequence ID" value="GMS93055.1"/>
    <property type="molecule type" value="Genomic_DNA"/>
</dbReference>
<keyword evidence="2" id="KW-0805">Transcription regulation</keyword>
<dbReference type="Pfam" id="PF13921">
    <property type="entry name" value="Myb_DNA-bind_6"/>
    <property type="match status" value="1"/>
</dbReference>
<proteinExistence type="predicted"/>
<dbReference type="GO" id="GO:0042795">
    <property type="term" value="P:snRNA transcription by RNA polymerase II"/>
    <property type="evidence" value="ECO:0007669"/>
    <property type="project" value="TreeGrafter"/>
</dbReference>
<feature type="compositionally biased region" description="Basic and acidic residues" evidence="6">
    <location>
        <begin position="1"/>
        <end position="12"/>
    </location>
</feature>
<dbReference type="PROSITE" id="PS51294">
    <property type="entry name" value="HTH_MYB"/>
    <property type="match status" value="3"/>
</dbReference>
<feature type="region of interest" description="Disordered" evidence="6">
    <location>
        <begin position="1"/>
        <end position="21"/>
    </location>
</feature>
<evidence type="ECO:0000256" key="3">
    <source>
        <dbReference type="ARBA" id="ARBA00023125"/>
    </source>
</evidence>
<dbReference type="SMART" id="SM00717">
    <property type="entry name" value="SANT"/>
    <property type="match status" value="5"/>
</dbReference>
<feature type="domain" description="Myb-like" evidence="7">
    <location>
        <begin position="289"/>
        <end position="343"/>
    </location>
</feature>
<dbReference type="InterPro" id="IPR051575">
    <property type="entry name" value="Myb-like_DNA-bd"/>
</dbReference>
<dbReference type="InterPro" id="IPR009057">
    <property type="entry name" value="Homeodomain-like_sf"/>
</dbReference>
<dbReference type="SUPFAM" id="SSF46689">
    <property type="entry name" value="Homeodomain-like"/>
    <property type="match status" value="4"/>
</dbReference>
<feature type="non-terminal residue" evidence="9">
    <location>
        <position position="1"/>
    </location>
</feature>
<evidence type="ECO:0000256" key="6">
    <source>
        <dbReference type="SAM" id="MobiDB-lite"/>
    </source>
</evidence>
<organism evidence="9 10">
    <name type="scientific">Pristionchus entomophagus</name>
    <dbReference type="NCBI Taxonomy" id="358040"/>
    <lineage>
        <taxon>Eukaryota</taxon>
        <taxon>Metazoa</taxon>
        <taxon>Ecdysozoa</taxon>
        <taxon>Nematoda</taxon>
        <taxon>Chromadorea</taxon>
        <taxon>Rhabditida</taxon>
        <taxon>Rhabditina</taxon>
        <taxon>Diplogasteromorpha</taxon>
        <taxon>Diplogasteroidea</taxon>
        <taxon>Neodiplogasteridae</taxon>
        <taxon>Pristionchus</taxon>
    </lineage>
</organism>
<feature type="domain" description="HTH myb-type" evidence="8">
    <location>
        <begin position="289"/>
        <end position="343"/>
    </location>
</feature>
<evidence type="ECO:0000259" key="7">
    <source>
        <dbReference type="PROSITE" id="PS50090"/>
    </source>
</evidence>
<feature type="domain" description="Myb-like" evidence="7">
    <location>
        <begin position="344"/>
        <end position="395"/>
    </location>
</feature>
<evidence type="ECO:0000313" key="10">
    <source>
        <dbReference type="Proteomes" id="UP001432027"/>
    </source>
</evidence>
<feature type="domain" description="Myb-like" evidence="7">
    <location>
        <begin position="404"/>
        <end position="447"/>
    </location>
</feature>
<evidence type="ECO:0000256" key="5">
    <source>
        <dbReference type="ARBA" id="ARBA00023242"/>
    </source>
</evidence>
<evidence type="ECO:0000256" key="2">
    <source>
        <dbReference type="ARBA" id="ARBA00023015"/>
    </source>
</evidence>
<dbReference type="GO" id="GO:0000978">
    <property type="term" value="F:RNA polymerase II cis-regulatory region sequence-specific DNA binding"/>
    <property type="evidence" value="ECO:0007669"/>
    <property type="project" value="TreeGrafter"/>
</dbReference>
<accession>A0AAV5TD09</accession>
<dbReference type="InterPro" id="IPR017930">
    <property type="entry name" value="Myb_dom"/>
</dbReference>
<feature type="domain" description="Myb-like" evidence="7">
    <location>
        <begin position="237"/>
        <end position="288"/>
    </location>
</feature>
<protein>
    <submittedName>
        <fullName evidence="9">Uncharacterized protein</fullName>
    </submittedName>
</protein>
<dbReference type="InterPro" id="IPR001005">
    <property type="entry name" value="SANT/Myb"/>
</dbReference>
<feature type="domain" description="HTH myb-type" evidence="8">
    <location>
        <begin position="404"/>
        <end position="451"/>
    </location>
</feature>
<dbReference type="GO" id="GO:0005634">
    <property type="term" value="C:nucleus"/>
    <property type="evidence" value="ECO:0007669"/>
    <property type="project" value="UniProtKB-SubCell"/>
</dbReference>
<dbReference type="GO" id="GO:0042796">
    <property type="term" value="P:snRNA transcription by RNA polymerase III"/>
    <property type="evidence" value="ECO:0007669"/>
    <property type="project" value="TreeGrafter"/>
</dbReference>
<reference evidence="9" key="1">
    <citation type="submission" date="2023-10" db="EMBL/GenBank/DDBJ databases">
        <title>Genome assembly of Pristionchus species.</title>
        <authorList>
            <person name="Yoshida K."/>
            <person name="Sommer R.J."/>
        </authorList>
    </citation>
    <scope>NUCLEOTIDE SEQUENCE</scope>
    <source>
        <strain evidence="9">RS0144</strain>
    </source>
</reference>
<feature type="domain" description="HTH myb-type" evidence="8">
    <location>
        <begin position="344"/>
        <end position="399"/>
    </location>
</feature>
<dbReference type="CDD" id="cd00167">
    <property type="entry name" value="SANT"/>
    <property type="match status" value="4"/>
</dbReference>
<dbReference type="Pfam" id="PF00249">
    <property type="entry name" value="Myb_DNA-binding"/>
    <property type="match status" value="2"/>
</dbReference>
<sequence length="590" mass="68693">FQKVDKPTARNEADDEPTAPEDAAQLVSSLDQLRLCLAMNGAYQDLIDDLMRKAELGLRENRHKQGVLVDRKEVLNKNATMVKRKVPVSQFLPPYIKDECNMVPPQNKEAKEKMAEMIYDPLLKEEKKWSAVELQKLHEAVRGQLIEQRLTSIYGQRELVLDKVREADATTTPKDRAAWTAKLEKFQRKIDYEKTLPDNQIFTGKYEDVDWASIAMQSFKGLRSSVSLKAKWMNEQSPQWSKADWTAQEVQKLYGLATKKHVSWNDVAVQLGTRRTPWQCFEKFKSEIANELMKREWTKEEDERLVNLVTELQLNGAIQWDKVTYHMGGRSRQQCRTRYLRTLDKAIKHGRWTDEEDLLLMCSIGRYGAKDWRKIAKGVPGRNDGQCRERWVNVLDRANRSLEWTMEEDETLVYAVNMFGKGQWAKIAEVLEGRSEQVCKSRFRTIMSTKMRICSAQLSKIHGGHVIHKAKPDRRPLTLKEWKQQKEENPDRISRVDQRVRLQQQIVKLRRYAPPKLPLPEVRAAIEGIKRPSQRYTGSRDYGRERRWSEMSNSELFGDDNEPVRGYGALTASKNEKTYLPPLRIDTEIT</sequence>
<dbReference type="GO" id="GO:0001006">
    <property type="term" value="F:RNA polymerase III type 3 promoter sequence-specific DNA binding"/>
    <property type="evidence" value="ECO:0007669"/>
    <property type="project" value="TreeGrafter"/>
</dbReference>
<dbReference type="PANTHER" id="PTHR46621">
    <property type="entry name" value="SNRNA-ACTIVATING PROTEIN COMPLEX SUBUNIT 4"/>
    <property type="match status" value="1"/>
</dbReference>
<keyword evidence="3" id="KW-0238">DNA-binding</keyword>
<keyword evidence="4" id="KW-0804">Transcription</keyword>
<dbReference type="PANTHER" id="PTHR46621:SF1">
    <property type="entry name" value="SNRNA-ACTIVATING PROTEIN COMPLEX SUBUNIT 4"/>
    <property type="match status" value="1"/>
</dbReference>
<gene>
    <name evidence="9" type="ORF">PENTCL1PPCAC_15230</name>
</gene>
<evidence type="ECO:0000313" key="9">
    <source>
        <dbReference type="EMBL" id="GMS93055.1"/>
    </source>
</evidence>
<comment type="subcellular location">
    <subcellularLocation>
        <location evidence="1">Nucleus</location>
    </subcellularLocation>
</comment>
<keyword evidence="10" id="KW-1185">Reference proteome</keyword>
<evidence type="ECO:0000259" key="8">
    <source>
        <dbReference type="PROSITE" id="PS51294"/>
    </source>
</evidence>
<name>A0AAV5TD09_9BILA</name>
<evidence type="ECO:0000256" key="1">
    <source>
        <dbReference type="ARBA" id="ARBA00004123"/>
    </source>
</evidence>